<evidence type="ECO:0000256" key="3">
    <source>
        <dbReference type="ARBA" id="ARBA00022679"/>
    </source>
</evidence>
<dbReference type="SUPFAM" id="SSF55729">
    <property type="entry name" value="Acyl-CoA N-acyltransferases (Nat)"/>
    <property type="match status" value="1"/>
</dbReference>
<dbReference type="GO" id="GO:0016747">
    <property type="term" value="F:acyltransferase activity, transferring groups other than amino-acyl groups"/>
    <property type="evidence" value="ECO:0007669"/>
    <property type="project" value="InterPro"/>
</dbReference>
<comment type="catalytic activity">
    <reaction evidence="5">
        <text>glycyl-tRNA(Gly) + acetyl-CoA = N-acetylglycyl-tRNA(Gly) + CoA + H(+)</text>
        <dbReference type="Rhea" id="RHEA:81867"/>
        <dbReference type="Rhea" id="RHEA-COMP:9683"/>
        <dbReference type="Rhea" id="RHEA-COMP:19766"/>
        <dbReference type="ChEBI" id="CHEBI:15378"/>
        <dbReference type="ChEBI" id="CHEBI:57287"/>
        <dbReference type="ChEBI" id="CHEBI:57288"/>
        <dbReference type="ChEBI" id="CHEBI:78522"/>
        <dbReference type="ChEBI" id="CHEBI:232036"/>
    </reaction>
</comment>
<reference evidence="7 8" key="1">
    <citation type="journal article" date="2013" name="Biodegradation">
        <title>Quantitative proteomic analysis of ibuprofen-degrading Patulibacter sp. strain I11.</title>
        <authorList>
            <person name="Almeida B."/>
            <person name="Kjeldal H."/>
            <person name="Lolas I."/>
            <person name="Knudsen A.D."/>
            <person name="Carvalho G."/>
            <person name="Nielsen K.L."/>
            <person name="Barreto Crespo M.T."/>
            <person name="Stensballe A."/>
            <person name="Nielsen J.L."/>
        </authorList>
    </citation>
    <scope>NUCLEOTIDE SEQUENCE [LARGE SCALE GENOMIC DNA]</scope>
    <source>
        <strain evidence="7 8">I11</strain>
    </source>
</reference>
<keyword evidence="8" id="KW-1185">Reference proteome</keyword>
<dbReference type="EMBL" id="AGUD01000018">
    <property type="protein sequence ID" value="EHN12578.1"/>
    <property type="molecule type" value="Genomic_DNA"/>
</dbReference>
<dbReference type="RefSeq" id="WP_007570569.1">
    <property type="nucleotide sequence ID" value="NZ_AGUD01000018.1"/>
</dbReference>
<dbReference type="OrthoDB" id="9799147at2"/>
<evidence type="ECO:0000256" key="1">
    <source>
        <dbReference type="ARBA" id="ARBA00022491"/>
    </source>
</evidence>
<keyword evidence="1" id="KW-0678">Repressor</keyword>
<keyword evidence="3 7" id="KW-0808">Transferase</keyword>
<evidence type="ECO:0000313" key="8">
    <source>
        <dbReference type="Proteomes" id="UP000005143"/>
    </source>
</evidence>
<evidence type="ECO:0000313" key="7">
    <source>
        <dbReference type="EMBL" id="EHN12578.1"/>
    </source>
</evidence>
<keyword evidence="4" id="KW-0012">Acyltransferase</keyword>
<comment type="caution">
    <text evidence="7">The sequence shown here is derived from an EMBL/GenBank/DDBJ whole genome shotgun (WGS) entry which is preliminary data.</text>
</comment>
<keyword evidence="2" id="KW-1277">Toxin-antitoxin system</keyword>
<evidence type="ECO:0000256" key="4">
    <source>
        <dbReference type="ARBA" id="ARBA00023315"/>
    </source>
</evidence>
<evidence type="ECO:0000256" key="5">
    <source>
        <dbReference type="ARBA" id="ARBA00049880"/>
    </source>
</evidence>
<accession>H0E158</accession>
<dbReference type="PROSITE" id="PS51186">
    <property type="entry name" value="GNAT"/>
    <property type="match status" value="1"/>
</dbReference>
<dbReference type="Proteomes" id="UP000005143">
    <property type="component" value="Unassembled WGS sequence"/>
</dbReference>
<dbReference type="Pfam" id="PF13508">
    <property type="entry name" value="Acetyltransf_7"/>
    <property type="match status" value="1"/>
</dbReference>
<evidence type="ECO:0000256" key="2">
    <source>
        <dbReference type="ARBA" id="ARBA00022649"/>
    </source>
</evidence>
<evidence type="ECO:0000259" key="6">
    <source>
        <dbReference type="PROSITE" id="PS51186"/>
    </source>
</evidence>
<dbReference type="Gene3D" id="3.40.630.30">
    <property type="match status" value="1"/>
</dbReference>
<name>H0E158_9ACTN</name>
<dbReference type="InterPro" id="IPR016181">
    <property type="entry name" value="Acyl_CoA_acyltransferase"/>
</dbReference>
<protein>
    <submittedName>
        <fullName evidence="7">Acetyltransferase</fullName>
    </submittedName>
</protein>
<dbReference type="InterPro" id="IPR000182">
    <property type="entry name" value="GNAT_dom"/>
</dbReference>
<sequence>MGYARPRPLAPHDDLAAFACGEPALDGWLARHARSSHASGGARVFVTTHSDEPSRVVGYYALAAASIEATDATARVLKGQPRERAVPAVLLARLAVDGDHQGQRVGRSLLRDAMLRVVGASDPIGIRVLLVHAKHERARAWYQRYGFEPSPTDPLHLLLLLKDLKRVLAGDLP</sequence>
<dbReference type="PANTHER" id="PTHR36449">
    <property type="entry name" value="ACETYLTRANSFERASE-RELATED"/>
    <property type="match status" value="1"/>
</dbReference>
<dbReference type="PANTHER" id="PTHR36449:SF1">
    <property type="entry name" value="ACETYLTRANSFERASE"/>
    <property type="match status" value="1"/>
</dbReference>
<dbReference type="PATRIC" id="fig|1097667.3.peg.516"/>
<feature type="domain" description="N-acetyltransferase" evidence="6">
    <location>
        <begin position="4"/>
        <end position="165"/>
    </location>
</feature>
<gene>
    <name evidence="7" type="ORF">PAI11_05180</name>
</gene>
<organism evidence="7 8">
    <name type="scientific">Patulibacter medicamentivorans</name>
    <dbReference type="NCBI Taxonomy" id="1097667"/>
    <lineage>
        <taxon>Bacteria</taxon>
        <taxon>Bacillati</taxon>
        <taxon>Actinomycetota</taxon>
        <taxon>Thermoleophilia</taxon>
        <taxon>Solirubrobacterales</taxon>
        <taxon>Patulibacteraceae</taxon>
        <taxon>Patulibacter</taxon>
    </lineage>
</organism>
<proteinExistence type="predicted"/>
<dbReference type="AlphaFoldDB" id="H0E158"/>